<dbReference type="AlphaFoldDB" id="A0AAW1GRR3"/>
<reference evidence="1" key="1">
    <citation type="submission" date="2024-03" db="EMBL/GenBank/DDBJ databases">
        <title>WGS assembly of Saponaria officinalis var. Norfolk2.</title>
        <authorList>
            <person name="Jenkins J."/>
            <person name="Shu S."/>
            <person name="Grimwood J."/>
            <person name="Barry K."/>
            <person name="Goodstein D."/>
            <person name="Schmutz J."/>
            <person name="Leebens-Mack J."/>
            <person name="Osbourn A."/>
        </authorList>
    </citation>
    <scope>NUCLEOTIDE SEQUENCE [LARGE SCALE GENOMIC DNA]</scope>
    <source>
        <strain evidence="1">JIC</strain>
    </source>
</reference>
<sequence length="387" mass="44150">MVKKPPPFDLFFHPNFSYCNDLLLSTFIQYSYGKSFYFKLDIFPLRNLNNSYSVFTDTFYICRTFLDSLNFHTAMADMIDLVYDGPLEDDDTVINNIPEFNDLLINLKENDPVRTSIIELFRGGLGPIGEQVNIFTVYRSRFRNPILNGQIFKLIGLNLSLCTFGSSKEEIAFYGNSKEELLEIVRIGFSGGTNIRLSKSNFSSISAFRCVPDNMGIYHVLVCKLHVGRTYRCNGQILEFSTSQKPTINFDIGATHREFLVYDCHKNSYVLPMYIVSFGSRKFKAVHGEVHELFCQPENRTPLNVLSVFVSMLIQFDATPAPPLTTIVDNYEINGNADELVHELQRLQNFDRIRNVFDAYFSPLLESCICIATGSTELRDALAAMIQ</sequence>
<evidence type="ECO:0000313" key="1">
    <source>
        <dbReference type="EMBL" id="KAK9665026.1"/>
    </source>
</evidence>
<dbReference type="SUPFAM" id="SSF56399">
    <property type="entry name" value="ADP-ribosylation"/>
    <property type="match status" value="1"/>
</dbReference>
<name>A0AAW1GRR3_SAPOF</name>
<evidence type="ECO:0000313" key="2">
    <source>
        <dbReference type="Proteomes" id="UP001443914"/>
    </source>
</evidence>
<dbReference type="Gene3D" id="3.90.228.10">
    <property type="match status" value="1"/>
</dbReference>
<comment type="caution">
    <text evidence="1">The sequence shown here is derived from an EMBL/GenBank/DDBJ whole genome shotgun (WGS) entry which is preliminary data.</text>
</comment>
<gene>
    <name evidence="1" type="ORF">RND81_14G085300</name>
</gene>
<dbReference type="Proteomes" id="UP001443914">
    <property type="component" value="Unassembled WGS sequence"/>
</dbReference>
<protein>
    <submittedName>
        <fullName evidence="1">Uncharacterized protein</fullName>
    </submittedName>
</protein>
<proteinExistence type="predicted"/>
<dbReference type="EMBL" id="JBDFQZ010000014">
    <property type="protein sequence ID" value="KAK9665026.1"/>
    <property type="molecule type" value="Genomic_DNA"/>
</dbReference>
<accession>A0AAW1GRR3</accession>
<keyword evidence="2" id="KW-1185">Reference proteome</keyword>
<organism evidence="1 2">
    <name type="scientific">Saponaria officinalis</name>
    <name type="common">Common soapwort</name>
    <name type="synonym">Lychnis saponaria</name>
    <dbReference type="NCBI Taxonomy" id="3572"/>
    <lineage>
        <taxon>Eukaryota</taxon>
        <taxon>Viridiplantae</taxon>
        <taxon>Streptophyta</taxon>
        <taxon>Embryophyta</taxon>
        <taxon>Tracheophyta</taxon>
        <taxon>Spermatophyta</taxon>
        <taxon>Magnoliopsida</taxon>
        <taxon>eudicotyledons</taxon>
        <taxon>Gunneridae</taxon>
        <taxon>Pentapetalae</taxon>
        <taxon>Caryophyllales</taxon>
        <taxon>Caryophyllaceae</taxon>
        <taxon>Caryophylleae</taxon>
        <taxon>Saponaria</taxon>
    </lineage>
</organism>